<evidence type="ECO:0000313" key="2">
    <source>
        <dbReference type="EMBL" id="CAB4017630.1"/>
    </source>
</evidence>
<accession>A0A6S7ILW6</accession>
<sequence length="76" mass="8893">MYSNAADLNVKYLKELNDNKQHIISLEEKLFKFEEERDSLQLAIRSIVQDKYRQNEAATSASTINSESCNHKEWSK</sequence>
<comment type="caution">
    <text evidence="2">The sequence shown here is derived from an EMBL/GenBank/DDBJ whole genome shotgun (WGS) entry which is preliminary data.</text>
</comment>
<protein>
    <submittedName>
        <fullName evidence="2">Uncharacterized protein</fullName>
    </submittedName>
</protein>
<dbReference type="Proteomes" id="UP001152795">
    <property type="component" value="Unassembled WGS sequence"/>
</dbReference>
<evidence type="ECO:0000256" key="1">
    <source>
        <dbReference type="SAM" id="MobiDB-lite"/>
    </source>
</evidence>
<reference evidence="2" key="1">
    <citation type="submission" date="2020-04" db="EMBL/GenBank/DDBJ databases">
        <authorList>
            <person name="Alioto T."/>
            <person name="Alioto T."/>
            <person name="Gomez Garrido J."/>
        </authorList>
    </citation>
    <scope>NUCLEOTIDE SEQUENCE</scope>
    <source>
        <strain evidence="2">A484AB</strain>
    </source>
</reference>
<keyword evidence="3" id="KW-1185">Reference proteome</keyword>
<feature type="region of interest" description="Disordered" evidence="1">
    <location>
        <begin position="53"/>
        <end position="76"/>
    </location>
</feature>
<feature type="non-terminal residue" evidence="2">
    <location>
        <position position="76"/>
    </location>
</feature>
<feature type="compositionally biased region" description="Polar residues" evidence="1">
    <location>
        <begin position="56"/>
        <end position="68"/>
    </location>
</feature>
<evidence type="ECO:0000313" key="3">
    <source>
        <dbReference type="Proteomes" id="UP001152795"/>
    </source>
</evidence>
<dbReference type="EMBL" id="CACRXK020009632">
    <property type="protein sequence ID" value="CAB4017630.1"/>
    <property type="molecule type" value="Genomic_DNA"/>
</dbReference>
<organism evidence="2 3">
    <name type="scientific">Paramuricea clavata</name>
    <name type="common">Red gorgonian</name>
    <name type="synonym">Violescent sea-whip</name>
    <dbReference type="NCBI Taxonomy" id="317549"/>
    <lineage>
        <taxon>Eukaryota</taxon>
        <taxon>Metazoa</taxon>
        <taxon>Cnidaria</taxon>
        <taxon>Anthozoa</taxon>
        <taxon>Octocorallia</taxon>
        <taxon>Malacalcyonacea</taxon>
        <taxon>Plexauridae</taxon>
        <taxon>Paramuricea</taxon>
    </lineage>
</organism>
<gene>
    <name evidence="2" type="ORF">PACLA_8A021049</name>
</gene>
<dbReference type="AlphaFoldDB" id="A0A6S7ILW6"/>
<proteinExistence type="predicted"/>
<name>A0A6S7ILW6_PARCT</name>